<organism evidence="1 2">
    <name type="scientific">Caerostris darwini</name>
    <dbReference type="NCBI Taxonomy" id="1538125"/>
    <lineage>
        <taxon>Eukaryota</taxon>
        <taxon>Metazoa</taxon>
        <taxon>Ecdysozoa</taxon>
        <taxon>Arthropoda</taxon>
        <taxon>Chelicerata</taxon>
        <taxon>Arachnida</taxon>
        <taxon>Araneae</taxon>
        <taxon>Araneomorphae</taxon>
        <taxon>Entelegynae</taxon>
        <taxon>Araneoidea</taxon>
        <taxon>Araneidae</taxon>
        <taxon>Caerostris</taxon>
    </lineage>
</organism>
<gene>
    <name evidence="1" type="ORF">CDAR_13701</name>
</gene>
<protein>
    <submittedName>
        <fullName evidence="1">Uncharacterized protein</fullName>
    </submittedName>
</protein>
<name>A0AAV4U7Y8_9ARAC</name>
<reference evidence="1 2" key="1">
    <citation type="submission" date="2021-06" db="EMBL/GenBank/DDBJ databases">
        <title>Caerostris darwini draft genome.</title>
        <authorList>
            <person name="Kono N."/>
            <person name="Arakawa K."/>
        </authorList>
    </citation>
    <scope>NUCLEOTIDE SEQUENCE [LARGE SCALE GENOMIC DNA]</scope>
</reference>
<dbReference type="EMBL" id="BPLQ01010818">
    <property type="protein sequence ID" value="GIY53810.1"/>
    <property type="molecule type" value="Genomic_DNA"/>
</dbReference>
<sequence length="90" mass="9808">MLRPIPEGGKLPLISSTWCQVGACDSIIKLPSSVAGVVGLTERGDAKYGSQGEAGLFWESVLHTLRFCFFTVSRTTWQKLKAFQLGVVMC</sequence>
<comment type="caution">
    <text evidence="1">The sequence shown here is derived from an EMBL/GenBank/DDBJ whole genome shotgun (WGS) entry which is preliminary data.</text>
</comment>
<evidence type="ECO:0000313" key="1">
    <source>
        <dbReference type="EMBL" id="GIY53810.1"/>
    </source>
</evidence>
<proteinExistence type="predicted"/>
<evidence type="ECO:0000313" key="2">
    <source>
        <dbReference type="Proteomes" id="UP001054837"/>
    </source>
</evidence>
<keyword evidence="2" id="KW-1185">Reference proteome</keyword>
<dbReference type="AlphaFoldDB" id="A0AAV4U7Y8"/>
<accession>A0AAV4U7Y8</accession>
<dbReference type="Proteomes" id="UP001054837">
    <property type="component" value="Unassembled WGS sequence"/>
</dbReference>